<evidence type="ECO:0000256" key="2">
    <source>
        <dbReference type="SAM" id="Phobius"/>
    </source>
</evidence>
<feature type="compositionally biased region" description="Basic and acidic residues" evidence="1">
    <location>
        <begin position="33"/>
        <end position="48"/>
    </location>
</feature>
<sequence length="321" mass="34460">MLPRRDSWVANYETVEELDVPFLSAPSPLPGREGLEERPQEHRSERVPDTSSSPLPLPSTTSYPPQSPSPPLPSSPFRPGSRPTSAFITRIPSEECRALSTPTSGLSPATSMLSGLTNNNGGGNRGSMILYRLEDVSSLGSGGLLPPTAPHLANRASVYSTSGDSFVSISSDSKYPLGLAAAEHGVIAYAWDPLDDDDDDDAPDSLYSSHPDSKSPIKERKDFSYRGLTNISGLVILFGAIIALFVVYPVVSFYHNDGVETKITMNSRINATGQAESSSFDLREFEGARVVRRGQRVFDSTSSAPMDAIDPTTPLDAPASR</sequence>
<evidence type="ECO:0000313" key="3">
    <source>
        <dbReference type="EMBL" id="TFK35995.1"/>
    </source>
</evidence>
<keyword evidence="4" id="KW-1185">Reference proteome</keyword>
<evidence type="ECO:0000256" key="1">
    <source>
        <dbReference type="SAM" id="MobiDB-lite"/>
    </source>
</evidence>
<feature type="compositionally biased region" description="Low complexity" evidence="1">
    <location>
        <begin position="49"/>
        <end position="64"/>
    </location>
</feature>
<dbReference type="Proteomes" id="UP000308652">
    <property type="component" value="Unassembled WGS sequence"/>
</dbReference>
<dbReference type="STRING" id="68775.A0A5C3LT97"/>
<keyword evidence="2" id="KW-1133">Transmembrane helix</keyword>
<feature type="compositionally biased region" description="Polar residues" evidence="1">
    <location>
        <begin position="100"/>
        <end position="117"/>
    </location>
</feature>
<organism evidence="3 4">
    <name type="scientific">Crucibulum laeve</name>
    <dbReference type="NCBI Taxonomy" id="68775"/>
    <lineage>
        <taxon>Eukaryota</taxon>
        <taxon>Fungi</taxon>
        <taxon>Dikarya</taxon>
        <taxon>Basidiomycota</taxon>
        <taxon>Agaricomycotina</taxon>
        <taxon>Agaricomycetes</taxon>
        <taxon>Agaricomycetidae</taxon>
        <taxon>Agaricales</taxon>
        <taxon>Agaricineae</taxon>
        <taxon>Nidulariaceae</taxon>
        <taxon>Crucibulum</taxon>
    </lineage>
</organism>
<evidence type="ECO:0000313" key="4">
    <source>
        <dbReference type="Proteomes" id="UP000308652"/>
    </source>
</evidence>
<name>A0A5C3LT97_9AGAR</name>
<keyword evidence="2" id="KW-0812">Transmembrane</keyword>
<gene>
    <name evidence="3" type="ORF">BDQ12DRAFT_262827</name>
</gene>
<accession>A0A5C3LT97</accession>
<feature type="compositionally biased region" description="Pro residues" evidence="1">
    <location>
        <begin position="65"/>
        <end position="76"/>
    </location>
</feature>
<feature type="region of interest" description="Disordered" evidence="1">
    <location>
        <begin position="299"/>
        <end position="321"/>
    </location>
</feature>
<dbReference type="AlphaFoldDB" id="A0A5C3LT97"/>
<feature type="region of interest" description="Disordered" evidence="1">
    <location>
        <begin position="15"/>
        <end position="85"/>
    </location>
</feature>
<feature type="region of interest" description="Disordered" evidence="1">
    <location>
        <begin position="98"/>
        <end position="121"/>
    </location>
</feature>
<reference evidence="3 4" key="1">
    <citation type="journal article" date="2019" name="Nat. Ecol. Evol.">
        <title>Megaphylogeny resolves global patterns of mushroom evolution.</title>
        <authorList>
            <person name="Varga T."/>
            <person name="Krizsan K."/>
            <person name="Foldi C."/>
            <person name="Dima B."/>
            <person name="Sanchez-Garcia M."/>
            <person name="Sanchez-Ramirez S."/>
            <person name="Szollosi G.J."/>
            <person name="Szarkandi J.G."/>
            <person name="Papp V."/>
            <person name="Albert L."/>
            <person name="Andreopoulos W."/>
            <person name="Angelini C."/>
            <person name="Antonin V."/>
            <person name="Barry K.W."/>
            <person name="Bougher N.L."/>
            <person name="Buchanan P."/>
            <person name="Buyck B."/>
            <person name="Bense V."/>
            <person name="Catcheside P."/>
            <person name="Chovatia M."/>
            <person name="Cooper J."/>
            <person name="Damon W."/>
            <person name="Desjardin D."/>
            <person name="Finy P."/>
            <person name="Geml J."/>
            <person name="Haridas S."/>
            <person name="Hughes K."/>
            <person name="Justo A."/>
            <person name="Karasinski D."/>
            <person name="Kautmanova I."/>
            <person name="Kiss B."/>
            <person name="Kocsube S."/>
            <person name="Kotiranta H."/>
            <person name="LaButti K.M."/>
            <person name="Lechner B.E."/>
            <person name="Liimatainen K."/>
            <person name="Lipzen A."/>
            <person name="Lukacs Z."/>
            <person name="Mihaltcheva S."/>
            <person name="Morgado L.N."/>
            <person name="Niskanen T."/>
            <person name="Noordeloos M.E."/>
            <person name="Ohm R.A."/>
            <person name="Ortiz-Santana B."/>
            <person name="Ovrebo C."/>
            <person name="Racz N."/>
            <person name="Riley R."/>
            <person name="Savchenko A."/>
            <person name="Shiryaev A."/>
            <person name="Soop K."/>
            <person name="Spirin V."/>
            <person name="Szebenyi C."/>
            <person name="Tomsovsky M."/>
            <person name="Tulloss R.E."/>
            <person name="Uehling J."/>
            <person name="Grigoriev I.V."/>
            <person name="Vagvolgyi C."/>
            <person name="Papp T."/>
            <person name="Martin F.M."/>
            <person name="Miettinen O."/>
            <person name="Hibbett D.S."/>
            <person name="Nagy L.G."/>
        </authorList>
    </citation>
    <scope>NUCLEOTIDE SEQUENCE [LARGE SCALE GENOMIC DNA]</scope>
    <source>
        <strain evidence="3 4">CBS 166.37</strain>
    </source>
</reference>
<dbReference type="OrthoDB" id="3057032at2759"/>
<protein>
    <submittedName>
        <fullName evidence="3">Uncharacterized protein</fullName>
    </submittedName>
</protein>
<dbReference type="EMBL" id="ML213617">
    <property type="protein sequence ID" value="TFK35995.1"/>
    <property type="molecule type" value="Genomic_DNA"/>
</dbReference>
<proteinExistence type="predicted"/>
<keyword evidence="2" id="KW-0472">Membrane</keyword>
<feature type="transmembrane region" description="Helical" evidence="2">
    <location>
        <begin position="228"/>
        <end position="251"/>
    </location>
</feature>